<feature type="region of interest" description="Disordered" evidence="1">
    <location>
        <begin position="1"/>
        <end position="23"/>
    </location>
</feature>
<gene>
    <name evidence="2" type="ORF">DIS24_g3118</name>
</gene>
<name>A0AA39YZ41_9PEZI</name>
<evidence type="ECO:0000313" key="2">
    <source>
        <dbReference type="EMBL" id="KAK0660775.1"/>
    </source>
</evidence>
<dbReference type="AlphaFoldDB" id="A0AA39YZ41"/>
<keyword evidence="3" id="KW-1185">Reference proteome</keyword>
<evidence type="ECO:0000256" key="1">
    <source>
        <dbReference type="SAM" id="MobiDB-lite"/>
    </source>
</evidence>
<comment type="caution">
    <text evidence="2">The sequence shown here is derived from an EMBL/GenBank/DDBJ whole genome shotgun (WGS) entry which is preliminary data.</text>
</comment>
<organism evidence="2 3">
    <name type="scientific">Lasiodiplodia hormozganensis</name>
    <dbReference type="NCBI Taxonomy" id="869390"/>
    <lineage>
        <taxon>Eukaryota</taxon>
        <taxon>Fungi</taxon>
        <taxon>Dikarya</taxon>
        <taxon>Ascomycota</taxon>
        <taxon>Pezizomycotina</taxon>
        <taxon>Dothideomycetes</taxon>
        <taxon>Dothideomycetes incertae sedis</taxon>
        <taxon>Botryosphaeriales</taxon>
        <taxon>Botryosphaeriaceae</taxon>
        <taxon>Lasiodiplodia</taxon>
    </lineage>
</organism>
<feature type="compositionally biased region" description="Low complexity" evidence="1">
    <location>
        <begin position="1"/>
        <end position="22"/>
    </location>
</feature>
<reference evidence="2" key="1">
    <citation type="submission" date="2023-06" db="EMBL/GenBank/DDBJ databases">
        <title>Multi-omics analyses reveal the molecular pathogenesis toolkit of Lasiodiplodia hormozganensis, a cross-kingdom pathogen.</title>
        <authorList>
            <person name="Felix C."/>
            <person name="Meneses R."/>
            <person name="Goncalves M.F.M."/>
            <person name="Tilleman L."/>
            <person name="Duarte A.S."/>
            <person name="Jorrin-Novo J.V."/>
            <person name="Van De Peer Y."/>
            <person name="Deforce D."/>
            <person name="Van Nieuwerburgh F."/>
            <person name="Esteves A.C."/>
            <person name="Alves A."/>
        </authorList>
    </citation>
    <scope>NUCLEOTIDE SEQUENCE</scope>
    <source>
        <strain evidence="2">CBS 339.90</strain>
    </source>
</reference>
<protein>
    <submittedName>
        <fullName evidence="2">Uncharacterized protein</fullName>
    </submittedName>
</protein>
<proteinExistence type="predicted"/>
<accession>A0AA39YZ41</accession>
<dbReference type="EMBL" id="JAUJDW010000010">
    <property type="protein sequence ID" value="KAK0660775.1"/>
    <property type="molecule type" value="Genomic_DNA"/>
</dbReference>
<dbReference type="Proteomes" id="UP001175001">
    <property type="component" value="Unassembled WGS sequence"/>
</dbReference>
<evidence type="ECO:0000313" key="3">
    <source>
        <dbReference type="Proteomes" id="UP001175001"/>
    </source>
</evidence>
<sequence>MTDITQSPQPRAAPASSSSSTSLFDRLPTELRLQIYDLLFPDKPIPAHPCDAGSFRRDGQPASTTILRLNRAIHAEAQAVLYSKAPFEVRIHPGGIALCGGRPLTYPDFDFGKRGGPRKVHPAGGAAWDAVLAHARRLDVKIVAWVQYSIFDHVREYVRHFVDRLVEAAGGTTPVLLDLRISVEWHNGTTNFPVTHPTPQMARQLLEPFEKIRVRRSVDVGNVGTPRYFFGAPALAVVEEEEYRALKDELRSSMLLR</sequence>